<feature type="compositionally biased region" description="Basic and acidic residues" evidence="5">
    <location>
        <begin position="1012"/>
        <end position="1021"/>
    </location>
</feature>
<feature type="region of interest" description="Disordered" evidence="5">
    <location>
        <begin position="1230"/>
        <end position="1257"/>
    </location>
</feature>
<dbReference type="SUPFAM" id="SSF117281">
    <property type="entry name" value="Kelch motif"/>
    <property type="match status" value="1"/>
</dbReference>
<feature type="region of interest" description="Disordered" evidence="5">
    <location>
        <begin position="26"/>
        <end position="51"/>
    </location>
</feature>
<evidence type="ECO:0000313" key="9">
    <source>
        <dbReference type="Proteomes" id="UP001165060"/>
    </source>
</evidence>
<keyword evidence="2" id="KW-0645">Protease</keyword>
<dbReference type="Pfam" id="PF00041">
    <property type="entry name" value="fn3"/>
    <property type="match status" value="1"/>
</dbReference>
<dbReference type="Gene3D" id="2.60.40.10">
    <property type="entry name" value="Immunoglobulins"/>
    <property type="match status" value="3"/>
</dbReference>
<accession>A0ABQ6MXV3</accession>
<keyword evidence="4" id="KW-0378">Hydrolase</keyword>
<sequence>TPGATIQLLSIRADSGLTIPPSSTYRLSLSHGSDSRTRHPSDPESSTVTPSIRADASAASLRSALLQLENVQDVQVRRCDEQGDAMGTAWFSSCPYLAEGGYTYQIVFYPTKATVYDSVQGGTLTTTSLAAGAAAGAATGAAPPNLRTTTPQELAYSAVPLLSVHEDLIGTAYSGPGSQVDVRLGGSLSAVHPSVCRPPRPALSGLSAASLAHRYPCSYVVFGLLPGTRYVYRLRVTSAEHAEGGEHIYSPPSATSALVATPPLQAPTRPPAPALSALSATHVAVSVQAAANDLLPSAPVPPILSFEVQTERAGAPGVHTGSWRTFSEPLPPSSPSLPNAGFASAALTGLDPNTPHRFRARSLNQVGASPWSQPSPPYTTLPSSPPAPASPPSLLAVGVSSGGDATAEVQFPAAQDAGGSPPTSYEVFYRRHSKSLSGSSTADANTADVGWLPAGSLPALDSPGVPAVQTVSTSGSAASPIAGGAFFLSLNGATTAALAHDCAAEDLAAAIAALPGMEAPTVRRHAPGDPRAQAALHGGYEWRVEFAPAGFVPTLVSPKNTLGSADAKVTVAPVQRGSPATLLASLSHVVRNLSPYSLYDFRYAVANAHGSSPPSPALAAVRTGAAAPAYALPGERALAARTSAANTATAAADSRVPAAVADLDYQEFGGATAGYGGLENKGGEDGLAVVISYGEGQSTPSRHVFYHSTSPQSFVVPDLAGYSATKSNTDRYIDVKLWGAGGAGGHGVDGGGRGVKNGGRLSAPSDEYSRGGGGGFVRASLQVTPGETLTVTVGGGGVPQYSTDPSSNPVSKLGGLGGFNGGGDGGHGLAGGGGGGGGGLTLLSRGSSPLLAAGGGGGGGATDYCCAHGGGGGGADASPGRAPGLNTPLHIGGDGAAAGHVRSQYTGVDEDLEPVPYTDPRDVSSLPAHHEHADRGFAPNASYEVLSTGGAGGSLTTLAGLPGTSGSYAVNLAGELNYQSSSTSSSSDTPTTTPVITDSAVSKYATPGGDMRGGRGGDGKEGGGGGGAGFFGGGGGGSGVDGAGGGGGCGYIDYAAVYRVEDHAASNRGHGRYSADTPAPPVVFGIRPTAFSLQWTHPLSNGTEVLGYDVRAYNVELSAGRVGSASDASADCTDDFYTYRQIRVNVDSPHDSLKITDLAPNTLYCVRIAAVSRSGVSVATAPALVPTLPPPVNEWEVVPPRRLKSVISGRGDASGVMTRPHVHPNVEVRGASKRADDDRTFDGPFESHGVAPSARRGTSMTVLDDPRYVYMFGGMTEGYFCDDAGATDTTDEGDISAGTANTGCRRQAGVNNDLWRLDLVSNVWTNLYPNGSPSPPPAREGHSAHRMEDGTLLVFGGKTLEPADATGDTDTNSFLSDMWELDVGTTSDHSVQGAAGTSSALPVSMEEGIMQYYSVNASLVSGTIGSSLEPRGDLCIDHVKVNTKWEHPCVKDLQISLYGPGVRTGDKNYFPQSRGDKVTLMDHMFAEVICEGAMSAPAATTFDDAAPTKINAQHSKTPSAYSDTFAPIDSLDDRFSGTIADGEWTLEVYDRNVDGNVGTLHDWSLEFVMSPCAPKVVWTELTVPECSTSHFDETSGGVVYPSCADETAVKAGSASAIAGPSPRYLHSSIAIKNVLYVLGGHNGGRLEDIFSYDKSAQTWTELKGSVANPSLLGRTATLTRWGVLAFGGLSEDAEFNLEGRVWKYDVGLKVWTLLSDTMEEGGGVKDVRALEWRASGTYDSAPYPEVWEHAPQQHYMGSSVLVGDDRGAGTSGVVLGADSEPQILHFGGDFGGARNKYGKDLRSLKLRNLAAVEKDEEAELVRQEVCDWRLAAGTTAAGLWDMSCGPGGGVGVGAATDCTLEELLIRAWCEGGNSFQTVINI</sequence>
<feature type="region of interest" description="Disordered" evidence="5">
    <location>
        <begin position="366"/>
        <end position="401"/>
    </location>
</feature>
<evidence type="ECO:0000256" key="5">
    <source>
        <dbReference type="SAM" id="MobiDB-lite"/>
    </source>
</evidence>
<feature type="region of interest" description="Disordered" evidence="5">
    <location>
        <begin position="1002"/>
        <end position="1024"/>
    </location>
</feature>
<feature type="non-terminal residue" evidence="8">
    <location>
        <position position="1"/>
    </location>
</feature>
<comment type="caution">
    <text evidence="8">The sequence shown here is derived from an EMBL/GenBank/DDBJ whole genome shotgun (WGS) entry which is preliminary data.</text>
</comment>
<dbReference type="InterPro" id="IPR003961">
    <property type="entry name" value="FN3_dom"/>
</dbReference>
<dbReference type="SUPFAM" id="SSF49785">
    <property type="entry name" value="Galactose-binding domain-like"/>
    <property type="match status" value="1"/>
</dbReference>
<dbReference type="PROSITE" id="PS51829">
    <property type="entry name" value="P_HOMO_B"/>
    <property type="match status" value="1"/>
</dbReference>
<dbReference type="InterPro" id="IPR013783">
    <property type="entry name" value="Ig-like_fold"/>
</dbReference>
<dbReference type="InterPro" id="IPR036116">
    <property type="entry name" value="FN3_sf"/>
</dbReference>
<feature type="compositionally biased region" description="Pro residues" evidence="5">
    <location>
        <begin position="373"/>
        <end position="391"/>
    </location>
</feature>
<reference evidence="8 9" key="1">
    <citation type="journal article" date="2023" name="Commun. Biol.">
        <title>Genome analysis of Parmales, the sister group of diatoms, reveals the evolutionary specialization of diatoms from phago-mixotrophs to photoautotrophs.</title>
        <authorList>
            <person name="Ban H."/>
            <person name="Sato S."/>
            <person name="Yoshikawa S."/>
            <person name="Yamada K."/>
            <person name="Nakamura Y."/>
            <person name="Ichinomiya M."/>
            <person name="Sato N."/>
            <person name="Blanc-Mathieu R."/>
            <person name="Endo H."/>
            <person name="Kuwata A."/>
            <person name="Ogata H."/>
        </authorList>
    </citation>
    <scope>NUCLEOTIDE SEQUENCE [LARGE SCALE GENOMIC DNA]</scope>
</reference>
<gene>
    <name evidence="8" type="ORF">TeGR_g11520</name>
</gene>
<dbReference type="Pfam" id="PF01344">
    <property type="entry name" value="Kelch_1"/>
    <property type="match status" value="1"/>
</dbReference>
<dbReference type="Gene3D" id="2.60.120.260">
    <property type="entry name" value="Galactose-binding domain-like"/>
    <property type="match status" value="1"/>
</dbReference>
<dbReference type="SUPFAM" id="SSF49265">
    <property type="entry name" value="Fibronectin type III"/>
    <property type="match status" value="2"/>
</dbReference>
<dbReference type="Proteomes" id="UP001165060">
    <property type="component" value="Unassembled WGS sequence"/>
</dbReference>
<protein>
    <submittedName>
        <fullName evidence="8">Uncharacterized protein</fullName>
    </submittedName>
</protein>
<dbReference type="CDD" id="cd00063">
    <property type="entry name" value="FN3"/>
    <property type="match status" value="2"/>
</dbReference>
<evidence type="ECO:0000256" key="3">
    <source>
        <dbReference type="ARBA" id="ARBA00022737"/>
    </source>
</evidence>
<evidence type="ECO:0000259" key="7">
    <source>
        <dbReference type="PROSITE" id="PS51829"/>
    </source>
</evidence>
<proteinExistence type="predicted"/>
<dbReference type="InterPro" id="IPR011043">
    <property type="entry name" value="Gal_Oxase/kelch_b-propeller"/>
</dbReference>
<dbReference type="InterPro" id="IPR008979">
    <property type="entry name" value="Galactose-bd-like_sf"/>
</dbReference>
<name>A0ABQ6MXV3_9STRA</name>
<dbReference type="InterPro" id="IPR002884">
    <property type="entry name" value="P_dom"/>
</dbReference>
<keyword evidence="3" id="KW-0677">Repeat</keyword>
<feature type="compositionally biased region" description="Gly residues" evidence="5">
    <location>
        <begin position="746"/>
        <end position="757"/>
    </location>
</feature>
<dbReference type="PROSITE" id="PS50853">
    <property type="entry name" value="FN3"/>
    <property type="match status" value="2"/>
</dbReference>
<feature type="compositionally biased region" description="Basic and acidic residues" evidence="5">
    <location>
        <begin position="33"/>
        <end position="42"/>
    </location>
</feature>
<feature type="region of interest" description="Disordered" evidence="5">
    <location>
        <begin position="746"/>
        <end position="771"/>
    </location>
</feature>
<feature type="domain" description="P/Homo B" evidence="7">
    <location>
        <begin position="1383"/>
        <end position="1574"/>
    </location>
</feature>
<dbReference type="PANTHER" id="PTHR46093">
    <property type="entry name" value="ACYL-COA-BINDING DOMAIN-CONTAINING PROTEIN 5"/>
    <property type="match status" value="1"/>
</dbReference>
<keyword evidence="1" id="KW-0880">Kelch repeat</keyword>
<dbReference type="InterPro" id="IPR006652">
    <property type="entry name" value="Kelch_1"/>
</dbReference>
<evidence type="ECO:0000313" key="8">
    <source>
        <dbReference type="EMBL" id="GMI35125.1"/>
    </source>
</evidence>
<dbReference type="InterPro" id="IPR015915">
    <property type="entry name" value="Kelch-typ_b-propeller"/>
</dbReference>
<keyword evidence="9" id="KW-1185">Reference proteome</keyword>
<dbReference type="SMART" id="SM00060">
    <property type="entry name" value="FN3"/>
    <property type="match status" value="4"/>
</dbReference>
<dbReference type="PANTHER" id="PTHR46093:SF18">
    <property type="entry name" value="FIBRONECTIN TYPE-III DOMAIN-CONTAINING PROTEIN"/>
    <property type="match status" value="1"/>
</dbReference>
<feature type="domain" description="Fibronectin type-III" evidence="6">
    <location>
        <begin position="269"/>
        <end position="383"/>
    </location>
</feature>
<dbReference type="Pfam" id="PF01483">
    <property type="entry name" value="P_proprotein"/>
    <property type="match status" value="1"/>
</dbReference>
<evidence type="ECO:0000259" key="6">
    <source>
        <dbReference type="PROSITE" id="PS50853"/>
    </source>
</evidence>
<evidence type="ECO:0000256" key="1">
    <source>
        <dbReference type="ARBA" id="ARBA00022441"/>
    </source>
</evidence>
<dbReference type="EMBL" id="BRYB01001860">
    <property type="protein sequence ID" value="GMI35125.1"/>
    <property type="molecule type" value="Genomic_DNA"/>
</dbReference>
<dbReference type="Gene3D" id="2.120.10.80">
    <property type="entry name" value="Kelch-type beta propeller"/>
    <property type="match status" value="2"/>
</dbReference>
<evidence type="ECO:0000256" key="4">
    <source>
        <dbReference type="ARBA" id="ARBA00022801"/>
    </source>
</evidence>
<evidence type="ECO:0000256" key="2">
    <source>
        <dbReference type="ARBA" id="ARBA00022670"/>
    </source>
</evidence>
<organism evidence="8 9">
    <name type="scientific">Tetraparma gracilis</name>
    <dbReference type="NCBI Taxonomy" id="2962635"/>
    <lineage>
        <taxon>Eukaryota</taxon>
        <taxon>Sar</taxon>
        <taxon>Stramenopiles</taxon>
        <taxon>Ochrophyta</taxon>
        <taxon>Bolidophyceae</taxon>
        <taxon>Parmales</taxon>
        <taxon>Triparmaceae</taxon>
        <taxon>Tetraparma</taxon>
    </lineage>
</organism>
<dbReference type="SUPFAM" id="SSF50965">
    <property type="entry name" value="Galactose oxidase, central domain"/>
    <property type="match status" value="1"/>
</dbReference>
<feature type="domain" description="Fibronectin type-III" evidence="6">
    <location>
        <begin position="1077"/>
        <end position="1190"/>
    </location>
</feature>